<keyword evidence="6" id="KW-0804">Transcription</keyword>
<reference evidence="8 9" key="1">
    <citation type="submission" date="2017-02" db="EMBL/GenBank/DDBJ databases">
        <authorList>
            <person name="Peterson S.W."/>
        </authorList>
    </citation>
    <scope>NUCLEOTIDE SEQUENCE [LARGE SCALE GENOMIC DNA]</scope>
    <source>
        <strain evidence="8 9">DSM 18034</strain>
    </source>
</reference>
<keyword evidence="2" id="KW-0678">Repressor</keyword>
<evidence type="ECO:0000256" key="4">
    <source>
        <dbReference type="ARBA" id="ARBA00023015"/>
    </source>
</evidence>
<dbReference type="Pfam" id="PF01475">
    <property type="entry name" value="FUR"/>
    <property type="match status" value="1"/>
</dbReference>
<organism evidence="8 9">
    <name type="scientific">Desulfobaculum bizertense DSM 18034</name>
    <dbReference type="NCBI Taxonomy" id="1121442"/>
    <lineage>
        <taxon>Bacteria</taxon>
        <taxon>Pseudomonadati</taxon>
        <taxon>Thermodesulfobacteriota</taxon>
        <taxon>Desulfovibrionia</taxon>
        <taxon>Desulfovibrionales</taxon>
        <taxon>Desulfovibrionaceae</taxon>
        <taxon>Desulfobaculum</taxon>
    </lineage>
</organism>
<dbReference type="Proteomes" id="UP000189733">
    <property type="component" value="Unassembled WGS sequence"/>
</dbReference>
<dbReference type="InterPro" id="IPR043135">
    <property type="entry name" value="Fur_C"/>
</dbReference>
<keyword evidence="4" id="KW-0805">Transcription regulation</keyword>
<keyword evidence="3 7" id="KW-0862">Zinc</keyword>
<dbReference type="GO" id="GO:0003700">
    <property type="term" value="F:DNA-binding transcription factor activity"/>
    <property type="evidence" value="ECO:0007669"/>
    <property type="project" value="InterPro"/>
</dbReference>
<evidence type="ECO:0000256" key="5">
    <source>
        <dbReference type="ARBA" id="ARBA00023125"/>
    </source>
</evidence>
<evidence type="ECO:0000256" key="3">
    <source>
        <dbReference type="ARBA" id="ARBA00022833"/>
    </source>
</evidence>
<dbReference type="InterPro" id="IPR036390">
    <property type="entry name" value="WH_DNA-bd_sf"/>
</dbReference>
<evidence type="ECO:0000313" key="9">
    <source>
        <dbReference type="Proteomes" id="UP000189733"/>
    </source>
</evidence>
<comment type="similarity">
    <text evidence="1">Belongs to the Fur family.</text>
</comment>
<evidence type="ECO:0000256" key="1">
    <source>
        <dbReference type="ARBA" id="ARBA00007957"/>
    </source>
</evidence>
<dbReference type="STRING" id="1121442.SAMN02745702_00058"/>
<evidence type="ECO:0000256" key="6">
    <source>
        <dbReference type="ARBA" id="ARBA00023163"/>
    </source>
</evidence>
<keyword evidence="7" id="KW-0479">Metal-binding</keyword>
<gene>
    <name evidence="8" type="ORF">SAMN02745702_00058</name>
</gene>
<proteinExistence type="inferred from homology"/>
<evidence type="ECO:0000256" key="2">
    <source>
        <dbReference type="ARBA" id="ARBA00022491"/>
    </source>
</evidence>
<protein>
    <submittedName>
        <fullName evidence="8">Fur family transcriptional regulator, ferric uptake regulator</fullName>
    </submittedName>
</protein>
<dbReference type="OrthoDB" id="8659436at2"/>
<evidence type="ECO:0000256" key="7">
    <source>
        <dbReference type="PIRSR" id="PIRSR602481-1"/>
    </source>
</evidence>
<dbReference type="GO" id="GO:0008270">
    <property type="term" value="F:zinc ion binding"/>
    <property type="evidence" value="ECO:0007669"/>
    <property type="project" value="TreeGrafter"/>
</dbReference>
<dbReference type="GO" id="GO:0000976">
    <property type="term" value="F:transcription cis-regulatory region binding"/>
    <property type="evidence" value="ECO:0007669"/>
    <property type="project" value="TreeGrafter"/>
</dbReference>
<accession>A0A1T4VDL0</accession>
<dbReference type="Gene3D" id="1.10.10.10">
    <property type="entry name" value="Winged helix-like DNA-binding domain superfamily/Winged helix DNA-binding domain"/>
    <property type="match status" value="1"/>
</dbReference>
<dbReference type="EMBL" id="FUYA01000001">
    <property type="protein sequence ID" value="SKA62976.1"/>
    <property type="molecule type" value="Genomic_DNA"/>
</dbReference>
<keyword evidence="5" id="KW-0238">DNA-binding</keyword>
<dbReference type="GO" id="GO:0045892">
    <property type="term" value="P:negative regulation of DNA-templated transcription"/>
    <property type="evidence" value="ECO:0007669"/>
    <property type="project" value="TreeGrafter"/>
</dbReference>
<dbReference type="InterPro" id="IPR036388">
    <property type="entry name" value="WH-like_DNA-bd_sf"/>
</dbReference>
<dbReference type="SUPFAM" id="SSF46785">
    <property type="entry name" value="Winged helix' DNA-binding domain"/>
    <property type="match status" value="1"/>
</dbReference>
<feature type="binding site" evidence="7">
    <location>
        <position position="129"/>
    </location>
    <ligand>
        <name>Zn(2+)</name>
        <dbReference type="ChEBI" id="CHEBI:29105"/>
    </ligand>
</feature>
<dbReference type="GO" id="GO:1900376">
    <property type="term" value="P:regulation of secondary metabolite biosynthetic process"/>
    <property type="evidence" value="ECO:0007669"/>
    <property type="project" value="TreeGrafter"/>
</dbReference>
<feature type="binding site" evidence="7">
    <location>
        <position position="126"/>
    </location>
    <ligand>
        <name>Zn(2+)</name>
        <dbReference type="ChEBI" id="CHEBI:29105"/>
    </ligand>
</feature>
<dbReference type="CDD" id="cd07153">
    <property type="entry name" value="Fur_like"/>
    <property type="match status" value="1"/>
</dbReference>
<dbReference type="InterPro" id="IPR002481">
    <property type="entry name" value="FUR"/>
</dbReference>
<keyword evidence="9" id="KW-1185">Reference proteome</keyword>
<comment type="cofactor">
    <cofactor evidence="7">
        <name>Zn(2+)</name>
        <dbReference type="ChEBI" id="CHEBI:29105"/>
    </cofactor>
    <text evidence="7">Binds 1 zinc ion per subunit.</text>
</comment>
<name>A0A1T4VDL0_9BACT</name>
<evidence type="ECO:0000313" key="8">
    <source>
        <dbReference type="EMBL" id="SKA62976.1"/>
    </source>
</evidence>
<dbReference type="Gene3D" id="3.30.1490.190">
    <property type="match status" value="1"/>
</dbReference>
<sequence>MEAKRPKRMTKQRKIILEELRKLTSHPTADELYEIVRARLPRVSLGTVYRNLEVLSEQGDILKLESAGSQKRFDGNPEPHYHIRCVQCGRVGDVEHDGEVVLPSMEHFHCEGFTIHSQSLEFYGLCADCQEKLEAREAVGL</sequence>
<dbReference type="AlphaFoldDB" id="A0A1T4VDL0"/>
<feature type="binding site" evidence="7">
    <location>
        <position position="88"/>
    </location>
    <ligand>
        <name>Zn(2+)</name>
        <dbReference type="ChEBI" id="CHEBI:29105"/>
    </ligand>
</feature>
<dbReference type="PANTHER" id="PTHR33202">
    <property type="entry name" value="ZINC UPTAKE REGULATION PROTEIN"/>
    <property type="match status" value="1"/>
</dbReference>
<dbReference type="PANTHER" id="PTHR33202:SF7">
    <property type="entry name" value="FERRIC UPTAKE REGULATION PROTEIN"/>
    <property type="match status" value="1"/>
</dbReference>
<feature type="binding site" evidence="7">
    <location>
        <position position="85"/>
    </location>
    <ligand>
        <name>Zn(2+)</name>
        <dbReference type="ChEBI" id="CHEBI:29105"/>
    </ligand>
</feature>